<feature type="transmembrane region" description="Helical" evidence="8">
    <location>
        <begin position="114"/>
        <end position="135"/>
    </location>
</feature>
<dbReference type="FunFam" id="1.20.1250.20:FF:000134">
    <property type="entry name" value="MFS sugar transporter protein"/>
    <property type="match status" value="1"/>
</dbReference>
<evidence type="ECO:0000256" key="6">
    <source>
        <dbReference type="ARBA" id="ARBA00023136"/>
    </source>
</evidence>
<evidence type="ECO:0000256" key="7">
    <source>
        <dbReference type="RuleBase" id="RU003346"/>
    </source>
</evidence>
<proteinExistence type="inferred from homology"/>
<feature type="transmembrane region" description="Helical" evidence="8">
    <location>
        <begin position="307"/>
        <end position="327"/>
    </location>
</feature>
<evidence type="ECO:0000313" key="10">
    <source>
        <dbReference type="EMBL" id="KUJ09741.1"/>
    </source>
</evidence>
<reference evidence="10 11" key="1">
    <citation type="submission" date="2015-10" db="EMBL/GenBank/DDBJ databases">
        <title>Full genome of DAOMC 229536 Phialocephala scopiformis, a fungal endophyte of spruce producing the potent anti-insectan compound rugulosin.</title>
        <authorList>
            <consortium name="DOE Joint Genome Institute"/>
            <person name="Walker A.K."/>
            <person name="Frasz S.L."/>
            <person name="Seifert K.A."/>
            <person name="Miller J.D."/>
            <person name="Mondo S.J."/>
            <person name="Labutti K."/>
            <person name="Lipzen A."/>
            <person name="Dockter R."/>
            <person name="Kennedy M."/>
            <person name="Grigoriev I.V."/>
            <person name="Spatafora J.W."/>
        </authorList>
    </citation>
    <scope>NUCLEOTIDE SEQUENCE [LARGE SCALE GENOMIC DNA]</scope>
    <source>
        <strain evidence="10 11">CBS 120377</strain>
    </source>
</reference>
<dbReference type="GeneID" id="28826907"/>
<evidence type="ECO:0000259" key="9">
    <source>
        <dbReference type="PROSITE" id="PS50850"/>
    </source>
</evidence>
<evidence type="ECO:0000256" key="2">
    <source>
        <dbReference type="ARBA" id="ARBA00010992"/>
    </source>
</evidence>
<dbReference type="PROSITE" id="PS50850">
    <property type="entry name" value="MFS"/>
    <property type="match status" value="1"/>
</dbReference>
<evidence type="ECO:0000256" key="4">
    <source>
        <dbReference type="ARBA" id="ARBA00022692"/>
    </source>
</evidence>
<evidence type="ECO:0000256" key="1">
    <source>
        <dbReference type="ARBA" id="ARBA00004141"/>
    </source>
</evidence>
<feature type="transmembrane region" description="Helical" evidence="8">
    <location>
        <begin position="402"/>
        <end position="420"/>
    </location>
</feature>
<comment type="similarity">
    <text evidence="2 7">Belongs to the major facilitator superfamily. Sugar transporter (TC 2.A.1.1) family.</text>
</comment>
<dbReference type="InParanoid" id="A0A132BBH8"/>
<gene>
    <name evidence="10" type="ORF">LY89DRAFT_701234</name>
</gene>
<keyword evidence="11" id="KW-1185">Reference proteome</keyword>
<keyword evidence="5 8" id="KW-1133">Transmembrane helix</keyword>
<dbReference type="NCBIfam" id="TIGR00879">
    <property type="entry name" value="SP"/>
    <property type="match status" value="1"/>
</dbReference>
<feature type="domain" description="Major facilitator superfamily (MFS) profile" evidence="9">
    <location>
        <begin position="20"/>
        <end position="454"/>
    </location>
</feature>
<feature type="transmembrane region" description="Helical" evidence="8">
    <location>
        <begin position="269"/>
        <end position="295"/>
    </location>
</feature>
<dbReference type="GO" id="GO:0016020">
    <property type="term" value="C:membrane"/>
    <property type="evidence" value="ECO:0007669"/>
    <property type="project" value="UniProtKB-SubCell"/>
</dbReference>
<dbReference type="PRINTS" id="PR00171">
    <property type="entry name" value="SUGRTRNSPORT"/>
</dbReference>
<dbReference type="OrthoDB" id="6133115at2759"/>
<dbReference type="InterPro" id="IPR020846">
    <property type="entry name" value="MFS_dom"/>
</dbReference>
<feature type="transmembrane region" description="Helical" evidence="8">
    <location>
        <begin position="16"/>
        <end position="38"/>
    </location>
</feature>
<dbReference type="InterPro" id="IPR005828">
    <property type="entry name" value="MFS_sugar_transport-like"/>
</dbReference>
<keyword evidence="4 8" id="KW-0812">Transmembrane</keyword>
<name>A0A132BBH8_MOLSC</name>
<dbReference type="Proteomes" id="UP000070700">
    <property type="component" value="Unassembled WGS sequence"/>
</dbReference>
<accession>A0A132BBH8</accession>
<feature type="transmembrane region" description="Helical" evidence="8">
    <location>
        <begin position="91"/>
        <end position="108"/>
    </location>
</feature>
<dbReference type="SUPFAM" id="SSF103473">
    <property type="entry name" value="MFS general substrate transporter"/>
    <property type="match status" value="1"/>
</dbReference>
<dbReference type="PANTHER" id="PTHR48022">
    <property type="entry name" value="PLASTIDIC GLUCOSE TRANSPORTER 4"/>
    <property type="match status" value="1"/>
</dbReference>
<evidence type="ECO:0000313" key="11">
    <source>
        <dbReference type="Proteomes" id="UP000070700"/>
    </source>
</evidence>
<feature type="transmembrane region" description="Helical" evidence="8">
    <location>
        <begin position="58"/>
        <end position="79"/>
    </location>
</feature>
<sequence>MSSKPPSFVGFTGQNLVYAVTFCCSVGFLLFGYDLGFMGGLTTSQPFLSTFGHVNASLLGFLVSSYEVGALFGAVSQFIVGDRYGRKTENIAGASIVIVGAIIQSTSFGLPQFLVGRLVAGFGLGIMTTVIPVWLTECAMPKSRGRMMAMQLSNLIMGLIIANWIDYGMSVHYTGSIQWRFPCALQIVFCIIVVCMTPFLPESPRYLCATDQLDQATYVLAALRNGQLDSPDVVEEMGEIRYAINVEMKESGSWSDVFHDGGISAFTRVAIAFAANFFQQLSGVNVMSSLGPYVFQNSVGMSTHEALIVSGGLQVFYFFSSLIPWLVVDRIGRRKLFMTGSIGMGVFMTLSAIFIGIGGTGLGVAATVVLYLFQTFFTLGWQSNMWVYPSELLPLKIRLRGGALAVVSQWLFTFLVVEITPPMITNIGFKSYIVFAIINFATVPVVYFCFPETSRRPLEVVDLLFADRQDGSRPSIFQVVRDSVNKDYVKSIESQLQERARSNKDNDAIVASEKEKALENLSVKMRSQL</sequence>
<dbReference type="AlphaFoldDB" id="A0A132BBH8"/>
<dbReference type="InterPro" id="IPR050360">
    <property type="entry name" value="MFS_Sugar_Transporters"/>
</dbReference>
<dbReference type="KEGG" id="psco:LY89DRAFT_701234"/>
<dbReference type="InterPro" id="IPR036259">
    <property type="entry name" value="MFS_trans_sf"/>
</dbReference>
<evidence type="ECO:0000256" key="3">
    <source>
        <dbReference type="ARBA" id="ARBA00022448"/>
    </source>
</evidence>
<protein>
    <submittedName>
        <fullName evidence="10">Putative hexose carrier protein</fullName>
    </submittedName>
</protein>
<keyword evidence="3 7" id="KW-0813">Transport</keyword>
<comment type="subcellular location">
    <subcellularLocation>
        <location evidence="1">Membrane</location>
        <topology evidence="1">Multi-pass membrane protein</topology>
    </subcellularLocation>
</comment>
<feature type="transmembrane region" description="Helical" evidence="8">
    <location>
        <begin position="363"/>
        <end position="381"/>
    </location>
</feature>
<feature type="transmembrane region" description="Helical" evidence="8">
    <location>
        <begin position="177"/>
        <end position="200"/>
    </location>
</feature>
<dbReference type="Gene3D" id="1.20.1250.20">
    <property type="entry name" value="MFS general substrate transporter like domains"/>
    <property type="match status" value="1"/>
</dbReference>
<feature type="transmembrane region" description="Helical" evidence="8">
    <location>
        <begin position="147"/>
        <end position="165"/>
    </location>
</feature>
<feature type="transmembrane region" description="Helical" evidence="8">
    <location>
        <begin position="336"/>
        <end position="357"/>
    </location>
</feature>
<dbReference type="InterPro" id="IPR003663">
    <property type="entry name" value="Sugar/inositol_transpt"/>
</dbReference>
<dbReference type="RefSeq" id="XP_018064096.1">
    <property type="nucleotide sequence ID" value="XM_018217181.1"/>
</dbReference>
<dbReference type="GO" id="GO:0005351">
    <property type="term" value="F:carbohydrate:proton symporter activity"/>
    <property type="evidence" value="ECO:0007669"/>
    <property type="project" value="TreeGrafter"/>
</dbReference>
<dbReference type="EMBL" id="KQ947431">
    <property type="protein sequence ID" value="KUJ09741.1"/>
    <property type="molecule type" value="Genomic_DNA"/>
</dbReference>
<organism evidence="10 11">
    <name type="scientific">Mollisia scopiformis</name>
    <name type="common">Conifer needle endophyte fungus</name>
    <name type="synonym">Phialocephala scopiformis</name>
    <dbReference type="NCBI Taxonomy" id="149040"/>
    <lineage>
        <taxon>Eukaryota</taxon>
        <taxon>Fungi</taxon>
        <taxon>Dikarya</taxon>
        <taxon>Ascomycota</taxon>
        <taxon>Pezizomycotina</taxon>
        <taxon>Leotiomycetes</taxon>
        <taxon>Helotiales</taxon>
        <taxon>Mollisiaceae</taxon>
        <taxon>Mollisia</taxon>
    </lineage>
</organism>
<keyword evidence="6 8" id="KW-0472">Membrane</keyword>
<evidence type="ECO:0000256" key="8">
    <source>
        <dbReference type="SAM" id="Phobius"/>
    </source>
</evidence>
<feature type="transmembrane region" description="Helical" evidence="8">
    <location>
        <begin position="432"/>
        <end position="450"/>
    </location>
</feature>
<dbReference type="PANTHER" id="PTHR48022:SF28">
    <property type="entry name" value="MAJOR FACILITATOR SUPERFAMILY (MFS) PROFILE DOMAIN-CONTAINING PROTEIN-RELATED"/>
    <property type="match status" value="1"/>
</dbReference>
<dbReference type="Pfam" id="PF00083">
    <property type="entry name" value="Sugar_tr"/>
    <property type="match status" value="1"/>
</dbReference>
<evidence type="ECO:0000256" key="5">
    <source>
        <dbReference type="ARBA" id="ARBA00022989"/>
    </source>
</evidence>